<dbReference type="InterPro" id="IPR051962">
    <property type="entry name" value="Cuticlin"/>
</dbReference>
<evidence type="ECO:0000256" key="8">
    <source>
        <dbReference type="SAM" id="MobiDB-lite"/>
    </source>
</evidence>
<keyword evidence="6 9" id="KW-1133">Transmembrane helix</keyword>
<evidence type="ECO:0000256" key="3">
    <source>
        <dbReference type="ARBA" id="ARBA00022475"/>
    </source>
</evidence>
<keyword evidence="5 10" id="KW-0732">Signal</keyword>
<evidence type="ECO:0000256" key="2">
    <source>
        <dbReference type="ARBA" id="ARBA00022460"/>
    </source>
</evidence>
<dbReference type="PROSITE" id="PS51034">
    <property type="entry name" value="ZP_2"/>
    <property type="match status" value="1"/>
</dbReference>
<feature type="domain" description="ZP" evidence="11">
    <location>
        <begin position="36"/>
        <end position="281"/>
    </location>
</feature>
<dbReference type="PANTHER" id="PTHR22907">
    <property type="entry name" value="GH04558P"/>
    <property type="match status" value="1"/>
</dbReference>
<dbReference type="OMA" id="HVFKFAQ"/>
<dbReference type="WBParaSite" id="nRc.2.0.1.t01701-RA">
    <property type="protein sequence ID" value="nRc.2.0.1.t01701-RA"/>
    <property type="gene ID" value="nRc.2.0.1.g01701"/>
</dbReference>
<dbReference type="Pfam" id="PF25057">
    <property type="entry name" value="CUT_N"/>
    <property type="match status" value="1"/>
</dbReference>
<proteinExistence type="predicted"/>
<dbReference type="InterPro" id="IPR056953">
    <property type="entry name" value="CUT_N"/>
</dbReference>
<name>A0A915HK36_ROMCU</name>
<evidence type="ECO:0000256" key="9">
    <source>
        <dbReference type="SAM" id="Phobius"/>
    </source>
</evidence>
<evidence type="ECO:0000259" key="11">
    <source>
        <dbReference type="PROSITE" id="PS51034"/>
    </source>
</evidence>
<protein>
    <submittedName>
        <fullName evidence="13">ZP domain-containing protein</fullName>
    </submittedName>
</protein>
<feature type="signal peptide" evidence="10">
    <location>
        <begin position="1"/>
        <end position="22"/>
    </location>
</feature>
<comment type="subcellular location">
    <subcellularLocation>
        <location evidence="1">Cell membrane</location>
        <topology evidence="1">Single-pass type I membrane protein</topology>
    </subcellularLocation>
</comment>
<dbReference type="GO" id="GO:0005886">
    <property type="term" value="C:plasma membrane"/>
    <property type="evidence" value="ECO:0007669"/>
    <property type="project" value="UniProtKB-SubCell"/>
</dbReference>
<dbReference type="SMART" id="SM00241">
    <property type="entry name" value="ZP"/>
    <property type="match status" value="1"/>
</dbReference>
<evidence type="ECO:0000256" key="4">
    <source>
        <dbReference type="ARBA" id="ARBA00022692"/>
    </source>
</evidence>
<keyword evidence="7 9" id="KW-0472">Membrane</keyword>
<keyword evidence="12" id="KW-1185">Reference proteome</keyword>
<evidence type="ECO:0000256" key="1">
    <source>
        <dbReference type="ARBA" id="ARBA00004251"/>
    </source>
</evidence>
<evidence type="ECO:0000256" key="10">
    <source>
        <dbReference type="SAM" id="SignalP"/>
    </source>
</evidence>
<evidence type="ECO:0000313" key="13">
    <source>
        <dbReference type="WBParaSite" id="nRc.2.0.1.t01701-RA"/>
    </source>
</evidence>
<dbReference type="Pfam" id="PF25301">
    <property type="entry name" value="CUT_C"/>
    <property type="match status" value="1"/>
</dbReference>
<feature type="compositionally biased region" description="Low complexity" evidence="8">
    <location>
        <begin position="330"/>
        <end position="346"/>
    </location>
</feature>
<sequence length="489" mass="52868">MFFPLFFIFVLAYQNFFRPISAVPIDNGVEGDPEIECGASSININFNTKNNFEGHVYVKGHYGEQGCRSDDGGRRVAGINIPFASCGTERVRSLNPKGVYVKQYVIITFHPQFLTKVDRAYAIQCFYMEADKTVSQDLEVSDITTLFQSQVAQMPNCRYEILDSGPTGQPVKYAIIGQQVYHKWTCDTDTTDMFCMLVHTCQVDDGAGNKATLLNEQGCGLDKHLLQHLEYTTDLMAGRESHVFKFADKAGLLFTCQITVSLKEPGTQCPRPQCPDLGSSVGVPLSPAAGGGAASVSNNAASSSNGQQQSSAAKSYKPLDAAAPAPIAAKKSPAAAATSSPLKPAAPVQPPPPAPAAPGSGLKLRDIKLAPRRRFYRQAFSDPMENDVAAKTSAMDQILGVVDVQAQTITALDIDASDDQNGDVPPLSRRLYPHSGHARRDADARRQGVCMSPSNLTILVSLTLTSVMATAAVFFVIFYRRWKVGTKKA</sequence>
<feature type="region of interest" description="Disordered" evidence="8">
    <location>
        <begin position="288"/>
        <end position="316"/>
    </location>
</feature>
<dbReference type="PANTHER" id="PTHR22907:SF51">
    <property type="entry name" value="CUTICLIN-1"/>
    <property type="match status" value="1"/>
</dbReference>
<feature type="compositionally biased region" description="Low complexity" evidence="8">
    <location>
        <begin position="294"/>
        <end position="313"/>
    </location>
</feature>
<accession>A0A915HK36</accession>
<feature type="compositionally biased region" description="Pro residues" evidence="8">
    <location>
        <begin position="347"/>
        <end position="356"/>
    </location>
</feature>
<feature type="region of interest" description="Disordered" evidence="8">
    <location>
        <begin position="330"/>
        <end position="364"/>
    </location>
</feature>
<organism evidence="12 13">
    <name type="scientific">Romanomermis culicivorax</name>
    <name type="common">Nematode worm</name>
    <dbReference type="NCBI Taxonomy" id="13658"/>
    <lineage>
        <taxon>Eukaryota</taxon>
        <taxon>Metazoa</taxon>
        <taxon>Ecdysozoa</taxon>
        <taxon>Nematoda</taxon>
        <taxon>Enoplea</taxon>
        <taxon>Dorylaimia</taxon>
        <taxon>Mermithida</taxon>
        <taxon>Mermithoidea</taxon>
        <taxon>Mermithidae</taxon>
        <taxon>Romanomermis</taxon>
    </lineage>
</organism>
<feature type="chain" id="PRO_5037861861" evidence="10">
    <location>
        <begin position="23"/>
        <end position="489"/>
    </location>
</feature>
<evidence type="ECO:0000256" key="7">
    <source>
        <dbReference type="ARBA" id="ARBA00023136"/>
    </source>
</evidence>
<evidence type="ECO:0000313" key="12">
    <source>
        <dbReference type="Proteomes" id="UP000887565"/>
    </source>
</evidence>
<dbReference type="GO" id="GO:0042302">
    <property type="term" value="F:structural constituent of cuticle"/>
    <property type="evidence" value="ECO:0007669"/>
    <property type="project" value="UniProtKB-KW"/>
</dbReference>
<dbReference type="AlphaFoldDB" id="A0A915HK36"/>
<dbReference type="InterPro" id="IPR057475">
    <property type="entry name" value="CUT_C"/>
</dbReference>
<evidence type="ECO:0000256" key="6">
    <source>
        <dbReference type="ARBA" id="ARBA00022989"/>
    </source>
</evidence>
<feature type="transmembrane region" description="Helical" evidence="9">
    <location>
        <begin position="456"/>
        <end position="479"/>
    </location>
</feature>
<reference evidence="13" key="1">
    <citation type="submission" date="2022-11" db="UniProtKB">
        <authorList>
            <consortium name="WormBaseParasite"/>
        </authorList>
    </citation>
    <scope>IDENTIFICATION</scope>
</reference>
<dbReference type="Proteomes" id="UP000887565">
    <property type="component" value="Unplaced"/>
</dbReference>
<keyword evidence="2" id="KW-0193">Cuticle</keyword>
<keyword evidence="4 9" id="KW-0812">Transmembrane</keyword>
<dbReference type="InterPro" id="IPR001507">
    <property type="entry name" value="ZP_dom"/>
</dbReference>
<evidence type="ECO:0000256" key="5">
    <source>
        <dbReference type="ARBA" id="ARBA00022729"/>
    </source>
</evidence>
<feature type="region of interest" description="Disordered" evidence="8">
    <location>
        <begin position="417"/>
        <end position="446"/>
    </location>
</feature>
<keyword evidence="3" id="KW-1003">Cell membrane</keyword>